<dbReference type="Gene3D" id="2.170.16.10">
    <property type="entry name" value="Hedgehog/Intein (Hint) domain"/>
    <property type="match status" value="1"/>
</dbReference>
<accession>A0A2S9Q3G3</accession>
<dbReference type="AlphaFoldDB" id="A0A2S9Q3G3"/>
<keyword evidence="3" id="KW-1185">Reference proteome</keyword>
<gene>
    <name evidence="2" type="ORF">C5L14_29790</name>
</gene>
<dbReference type="OrthoDB" id="6305173at2"/>
<dbReference type="EMBL" id="PUEJ01000020">
    <property type="protein sequence ID" value="PRH83896.1"/>
    <property type="molecule type" value="Genomic_DNA"/>
</dbReference>
<evidence type="ECO:0000259" key="1">
    <source>
        <dbReference type="Pfam" id="PF13403"/>
    </source>
</evidence>
<name>A0A2S9Q3G3_9HYPH</name>
<protein>
    <recommendedName>
        <fullName evidence="1">Hedgehog/Intein (Hint) domain-containing protein</fullName>
    </recommendedName>
</protein>
<evidence type="ECO:0000313" key="2">
    <source>
        <dbReference type="EMBL" id="PRH83896.1"/>
    </source>
</evidence>
<dbReference type="InterPro" id="IPR036844">
    <property type="entry name" value="Hint_dom_sf"/>
</dbReference>
<reference evidence="2 3" key="1">
    <citation type="submission" date="2018-02" db="EMBL/GenBank/DDBJ databases">
        <title>Whole genome sequencing of endophytic bacterium.</title>
        <authorList>
            <person name="Eedara R."/>
            <person name="Podile A.R."/>
        </authorList>
    </citation>
    <scope>NUCLEOTIDE SEQUENCE [LARGE SCALE GENOMIC DNA]</scope>
    <source>
        <strain evidence="2 3">RP1T</strain>
    </source>
</reference>
<dbReference type="Pfam" id="PF13403">
    <property type="entry name" value="Hint_2"/>
    <property type="match status" value="1"/>
</dbReference>
<organism evidence="2 3">
    <name type="scientific">Labrys okinawensis</name>
    <dbReference type="NCBI Taxonomy" id="346911"/>
    <lineage>
        <taxon>Bacteria</taxon>
        <taxon>Pseudomonadati</taxon>
        <taxon>Pseudomonadota</taxon>
        <taxon>Alphaproteobacteria</taxon>
        <taxon>Hyphomicrobiales</taxon>
        <taxon>Xanthobacteraceae</taxon>
        <taxon>Labrys</taxon>
    </lineage>
</organism>
<sequence>MTLYVDDSGVTYNVTTNSVLGIPLSYNVTISGSSDPSINTTLSGISLGHVATTNGQSIGDIVSFGINRYVVPPNINASIALGASGLAVNTYYIGGTATIDSFASFPGTLSTINVTGGSATFGPGLLGSGLTGTTVNLTDGGSFSNGVASWEFLNGTTVEFGAGGGTFTVNAGGTILDLSGTSITGFADNSGLNHLAFQNTSGVMAHYSITNNAGNTQTIRVLDASGHVIASATISGQGLAAGTYTAGDPGPLTITTSGSTLTITDLAVVCFLAGTRIRTATGEVAIEDIRVGDEVFVSVEGRDELRPVTWIGSGHVLSNPSRPLDMGGYPVRILKDAIAEGLPYRDLLVTAEHSFFFEGKLVPIRMLVNGRSIFYDRSFQTYTYYHVELAEHAIIQANGMLSESYLDTGNRKNFVAQHGVVPFPGKAKDWASDAAAPLCVDRAFVEPIFRAIEARAALRNDPVRSQPVELTREADLHLVTESGRIIRQAREADGMALFMIPSNVRSVRIVSRASRPADTIGPYVDDRRFLGVLVGAVTLQDGNVRREIDTHLTAGTLRGWSVPEGARRWTDGDAVLPLGERAPNAIAMLGLQILAAGPYLVEADAAAEAALNG</sequence>
<dbReference type="Proteomes" id="UP000237682">
    <property type="component" value="Unassembled WGS sequence"/>
</dbReference>
<feature type="domain" description="Hedgehog/Intein (Hint)" evidence="1">
    <location>
        <begin position="269"/>
        <end position="408"/>
    </location>
</feature>
<comment type="caution">
    <text evidence="2">The sequence shown here is derived from an EMBL/GenBank/DDBJ whole genome shotgun (WGS) entry which is preliminary data.</text>
</comment>
<evidence type="ECO:0000313" key="3">
    <source>
        <dbReference type="Proteomes" id="UP000237682"/>
    </source>
</evidence>
<dbReference type="SUPFAM" id="SSF51294">
    <property type="entry name" value="Hedgehog/intein (Hint) domain"/>
    <property type="match status" value="1"/>
</dbReference>
<dbReference type="InterPro" id="IPR028992">
    <property type="entry name" value="Hedgehog/Intein_dom"/>
</dbReference>
<proteinExistence type="predicted"/>